<dbReference type="SUPFAM" id="SSF53187">
    <property type="entry name" value="Zn-dependent exopeptidases"/>
    <property type="match status" value="1"/>
</dbReference>
<dbReference type="PANTHER" id="PTHR12147:SF26">
    <property type="entry name" value="PEPTIDASE M28 DOMAIN-CONTAINING PROTEIN"/>
    <property type="match status" value="1"/>
</dbReference>
<dbReference type="AlphaFoldDB" id="A0A2U2XBS3"/>
<accession>A0A2U2XBS3</accession>
<dbReference type="Gene3D" id="3.40.630.10">
    <property type="entry name" value="Zn peptidases"/>
    <property type="match status" value="1"/>
</dbReference>
<organism evidence="2 3">
    <name type="scientific">Brumimicrobium oceani</name>
    <dbReference type="NCBI Taxonomy" id="2100725"/>
    <lineage>
        <taxon>Bacteria</taxon>
        <taxon>Pseudomonadati</taxon>
        <taxon>Bacteroidota</taxon>
        <taxon>Flavobacteriia</taxon>
        <taxon>Flavobacteriales</taxon>
        <taxon>Crocinitomicaceae</taxon>
        <taxon>Brumimicrobium</taxon>
    </lineage>
</organism>
<sequence length="426" mass="47693">MLTKPFLLFLGVLVSFLTFGQVEKARRVTEVLCSDSLYGRGYVNNGVNKAANFLQDEFRNAGLQPFLKNDSYLQPFSLDVNTFPGVIEVKAGNEILTPGIDYLVDPSSGSFDGELNLVELDTSVLSQTQLLAPFAEQVRRGEKNGFYIDLTGMSPKRSYYAVHQFNSLTELAAVVYSTDQKFTWSVGRTQMKNPVLHIKSGKIEAKTEFKVKIEAEFIKNFESKNVVGYLPAKKKSKKAETIVFTAHYDHLGGMGTSPKTYFPGANDNASGTAMLVSMADYFIENPSKYNIVFIAFAGEEAGLVGSKYFVENKSMDFSKIKFLLNLDIMGSGEEGITAVNGRIHEKEFAKFKAINDEKNYLSQVKSRGETANSDHYHFHLNGVPSFFIYTMGPNKNYHDVHDTYEELSFSAYDNIVKLLVEFVEKL</sequence>
<reference evidence="2 3" key="2">
    <citation type="submission" date="2018-05" db="EMBL/GenBank/DDBJ databases">
        <authorList>
            <person name="Lanie J.A."/>
            <person name="Ng W.-L."/>
            <person name="Kazmierczak K.M."/>
            <person name="Andrzejewski T.M."/>
            <person name="Davidsen T.M."/>
            <person name="Wayne K.J."/>
            <person name="Tettelin H."/>
            <person name="Glass J.I."/>
            <person name="Rusch D."/>
            <person name="Podicherti R."/>
            <person name="Tsui H.-C.T."/>
            <person name="Winkler M.E."/>
        </authorList>
    </citation>
    <scope>NUCLEOTIDE SEQUENCE [LARGE SCALE GENOMIC DNA]</scope>
    <source>
        <strain evidence="2 3">C305</strain>
    </source>
</reference>
<dbReference type="InterPro" id="IPR007484">
    <property type="entry name" value="Peptidase_M28"/>
</dbReference>
<dbReference type="InterPro" id="IPR045175">
    <property type="entry name" value="M28_fam"/>
</dbReference>
<gene>
    <name evidence="2" type="ORF">DIT68_09825</name>
</gene>
<evidence type="ECO:0000313" key="3">
    <source>
        <dbReference type="Proteomes" id="UP000245370"/>
    </source>
</evidence>
<dbReference type="GO" id="GO:0006508">
    <property type="term" value="P:proteolysis"/>
    <property type="evidence" value="ECO:0007669"/>
    <property type="project" value="InterPro"/>
</dbReference>
<name>A0A2U2XBS3_9FLAO</name>
<dbReference type="OrthoDB" id="9778250at2"/>
<dbReference type="PANTHER" id="PTHR12147">
    <property type="entry name" value="METALLOPEPTIDASE M28 FAMILY MEMBER"/>
    <property type="match status" value="1"/>
</dbReference>
<dbReference type="Pfam" id="PF04389">
    <property type="entry name" value="Peptidase_M28"/>
    <property type="match status" value="1"/>
</dbReference>
<evidence type="ECO:0000259" key="1">
    <source>
        <dbReference type="Pfam" id="PF04389"/>
    </source>
</evidence>
<dbReference type="EMBL" id="QFRJ01000007">
    <property type="protein sequence ID" value="PWH85228.1"/>
    <property type="molecule type" value="Genomic_DNA"/>
</dbReference>
<keyword evidence="3" id="KW-1185">Reference proteome</keyword>
<evidence type="ECO:0000313" key="2">
    <source>
        <dbReference type="EMBL" id="PWH85228.1"/>
    </source>
</evidence>
<dbReference type="GO" id="GO:0008235">
    <property type="term" value="F:metalloexopeptidase activity"/>
    <property type="evidence" value="ECO:0007669"/>
    <property type="project" value="InterPro"/>
</dbReference>
<dbReference type="Proteomes" id="UP000245370">
    <property type="component" value="Unassembled WGS sequence"/>
</dbReference>
<dbReference type="RefSeq" id="WP_109359631.1">
    <property type="nucleotide sequence ID" value="NZ_QFRJ01000007.1"/>
</dbReference>
<protein>
    <recommendedName>
        <fullName evidence="1">Peptidase M28 domain-containing protein</fullName>
    </recommendedName>
</protein>
<comment type="caution">
    <text evidence="2">The sequence shown here is derived from an EMBL/GenBank/DDBJ whole genome shotgun (WGS) entry which is preliminary data.</text>
</comment>
<feature type="domain" description="Peptidase M28" evidence="1">
    <location>
        <begin position="225"/>
        <end position="422"/>
    </location>
</feature>
<reference evidence="2 3" key="1">
    <citation type="submission" date="2018-05" db="EMBL/GenBank/DDBJ databases">
        <title>Brumimicrobium oceani sp. nov., isolated from coastal sediment.</title>
        <authorList>
            <person name="Kou Y."/>
        </authorList>
    </citation>
    <scope>NUCLEOTIDE SEQUENCE [LARGE SCALE GENOMIC DNA]</scope>
    <source>
        <strain evidence="2 3">C305</strain>
    </source>
</reference>
<proteinExistence type="predicted"/>